<comment type="caution">
    <text evidence="1">The sequence shown here is derived from an EMBL/GenBank/DDBJ whole genome shotgun (WGS) entry which is preliminary data.</text>
</comment>
<proteinExistence type="predicted"/>
<keyword evidence="1" id="KW-0378">Hydrolase</keyword>
<dbReference type="AlphaFoldDB" id="W9AZF3"/>
<accession>W9AZF3</accession>
<keyword evidence="1" id="KW-0540">Nuclease</keyword>
<keyword evidence="1" id="KW-0255">Endonuclease</keyword>
<keyword evidence="2" id="KW-1185">Reference proteome</keyword>
<gene>
    <name evidence="1" type="ORF">BN977_02777</name>
</gene>
<protein>
    <submittedName>
        <fullName evidence="1">HNH endonuclease domain-containing protein</fullName>
    </submittedName>
</protein>
<evidence type="ECO:0000313" key="1">
    <source>
        <dbReference type="EMBL" id="CDO07961.1"/>
    </source>
</evidence>
<sequence length="55" mass="6230">MHNRPKLGFDWIRMTTIFVRTAAHTVMLADTNGYVRISRATPTAETVSMPGRTDH</sequence>
<dbReference type="EMBL" id="CCBB010000001">
    <property type="protein sequence ID" value="CDO07961.1"/>
    <property type="molecule type" value="Genomic_DNA"/>
</dbReference>
<reference evidence="1" key="2">
    <citation type="submission" date="2014-03" db="EMBL/GenBank/DDBJ databases">
        <authorList>
            <person name="Urmite Genomes"/>
        </authorList>
    </citation>
    <scope>NUCLEOTIDE SEQUENCE</scope>
    <source>
        <strain evidence="1">DSM 44829</strain>
    </source>
</reference>
<organism evidence="1 2">
    <name type="scientific">Mycolicibacterium cosmeticum</name>
    <dbReference type="NCBI Taxonomy" id="258533"/>
    <lineage>
        <taxon>Bacteria</taxon>
        <taxon>Bacillati</taxon>
        <taxon>Actinomycetota</taxon>
        <taxon>Actinomycetes</taxon>
        <taxon>Mycobacteriales</taxon>
        <taxon>Mycobacteriaceae</taxon>
        <taxon>Mycolicibacterium</taxon>
    </lineage>
</organism>
<reference evidence="1" key="1">
    <citation type="submission" date="2014-03" db="EMBL/GenBank/DDBJ databases">
        <title>Draft Genome Sequence of Mycobacterium cosmeticum DSM 44829.</title>
        <authorList>
            <person name="Croce O."/>
            <person name="Robert C."/>
            <person name="Raoult D."/>
            <person name="Drancourt M."/>
        </authorList>
    </citation>
    <scope>NUCLEOTIDE SEQUENCE [LARGE SCALE GENOMIC DNA]</scope>
    <source>
        <strain evidence="1">DSM 44829</strain>
    </source>
</reference>
<dbReference type="GO" id="GO:0004519">
    <property type="term" value="F:endonuclease activity"/>
    <property type="evidence" value="ECO:0007669"/>
    <property type="project" value="UniProtKB-KW"/>
</dbReference>
<dbReference type="Proteomes" id="UP000028870">
    <property type="component" value="Unassembled WGS sequence"/>
</dbReference>
<evidence type="ECO:0000313" key="2">
    <source>
        <dbReference type="Proteomes" id="UP000028870"/>
    </source>
</evidence>
<name>W9AZF3_MYCCO</name>